<protein>
    <recommendedName>
        <fullName evidence="3">Arrestin-like N-terminal domain-containing protein</fullName>
    </recommendedName>
</protein>
<evidence type="ECO:0008006" key="3">
    <source>
        <dbReference type="Google" id="ProtNLM"/>
    </source>
</evidence>
<evidence type="ECO:0000313" key="1">
    <source>
        <dbReference type="EMBL" id="OXI42454.1"/>
    </source>
</evidence>
<dbReference type="EMBL" id="NKFA01000008">
    <property type="protein sequence ID" value="OXI42454.1"/>
    <property type="molecule type" value="Genomic_DNA"/>
</dbReference>
<organism evidence="1 2">
    <name type="scientific">Burkholderia aenigmatica</name>
    <dbReference type="NCBI Taxonomy" id="2015348"/>
    <lineage>
        <taxon>Bacteria</taxon>
        <taxon>Pseudomonadati</taxon>
        <taxon>Pseudomonadota</taxon>
        <taxon>Betaproteobacteria</taxon>
        <taxon>Burkholderiales</taxon>
        <taxon>Burkholderiaceae</taxon>
        <taxon>Burkholderia</taxon>
        <taxon>Burkholderia cepacia complex</taxon>
    </lineage>
</organism>
<reference evidence="1 2" key="2">
    <citation type="submission" date="2017-08" db="EMBL/GenBank/DDBJ databases">
        <title>WGS of novel Burkholderia cepaca complex species.</title>
        <authorList>
            <person name="Lipuma J."/>
            <person name="Spilker T."/>
        </authorList>
    </citation>
    <scope>NUCLEOTIDE SEQUENCE [LARGE SCALE GENOMIC DNA]</scope>
    <source>
        <strain evidence="1 2">AU17325</strain>
    </source>
</reference>
<dbReference type="OrthoDB" id="8377146at2"/>
<accession>A0A228IJ68</accession>
<dbReference type="Proteomes" id="UP000214600">
    <property type="component" value="Unassembled WGS sequence"/>
</dbReference>
<comment type="caution">
    <text evidence="1">The sequence shown here is derived from an EMBL/GenBank/DDBJ whole genome shotgun (WGS) entry which is preliminary data.</text>
</comment>
<dbReference type="AlphaFoldDB" id="A0A228IJ68"/>
<dbReference type="RefSeq" id="WP_089452397.1">
    <property type="nucleotide sequence ID" value="NZ_NKFA01000008.1"/>
</dbReference>
<gene>
    <name evidence="1" type="ORF">CFB84_24915</name>
</gene>
<evidence type="ECO:0000313" key="2">
    <source>
        <dbReference type="Proteomes" id="UP000214600"/>
    </source>
</evidence>
<sequence>MGMYQGQLLFPSLPARIPRLCIVQQLVCPKDKPFEHAKVAVYRDETLFAEVALTPEKNAWKSGSEEGYLRFTIPFIFENLEFSKKTRFRVRCIFDDGMIIPAPSLEVDVAPATGAA</sequence>
<reference evidence="2" key="1">
    <citation type="submission" date="2017-06" db="EMBL/GenBank/DDBJ databases">
        <authorList>
            <person name="LiPuma J."/>
            <person name="Spilker T."/>
        </authorList>
    </citation>
    <scope>NUCLEOTIDE SEQUENCE [LARGE SCALE GENOMIC DNA]</scope>
    <source>
        <strain evidence="2">AU17325</strain>
    </source>
</reference>
<name>A0A228IJ68_9BURK</name>
<proteinExistence type="predicted"/>